<evidence type="ECO:0000313" key="3">
    <source>
        <dbReference type="Proteomes" id="UP000765509"/>
    </source>
</evidence>
<proteinExistence type="predicted"/>
<organism evidence="2 3">
    <name type="scientific">Austropuccinia psidii MF-1</name>
    <dbReference type="NCBI Taxonomy" id="1389203"/>
    <lineage>
        <taxon>Eukaryota</taxon>
        <taxon>Fungi</taxon>
        <taxon>Dikarya</taxon>
        <taxon>Basidiomycota</taxon>
        <taxon>Pucciniomycotina</taxon>
        <taxon>Pucciniomycetes</taxon>
        <taxon>Pucciniales</taxon>
        <taxon>Sphaerophragmiaceae</taxon>
        <taxon>Austropuccinia</taxon>
    </lineage>
</organism>
<keyword evidence="3" id="KW-1185">Reference proteome</keyword>
<evidence type="ECO:0000256" key="1">
    <source>
        <dbReference type="SAM" id="MobiDB-lite"/>
    </source>
</evidence>
<name>A0A9Q3FW72_9BASI</name>
<feature type="region of interest" description="Disordered" evidence="1">
    <location>
        <begin position="162"/>
        <end position="184"/>
    </location>
</feature>
<dbReference type="AlphaFoldDB" id="A0A9Q3FW72"/>
<accession>A0A9Q3FW72</accession>
<reference evidence="2" key="1">
    <citation type="submission" date="2021-03" db="EMBL/GenBank/DDBJ databases">
        <title>Draft genome sequence of rust myrtle Austropuccinia psidii MF-1, a brazilian biotype.</title>
        <authorList>
            <person name="Quecine M.C."/>
            <person name="Pachon D.M.R."/>
            <person name="Bonatelli M.L."/>
            <person name="Correr F.H."/>
            <person name="Franceschini L.M."/>
            <person name="Leite T.F."/>
            <person name="Margarido G.R.A."/>
            <person name="Almeida C.A."/>
            <person name="Ferrarezi J.A."/>
            <person name="Labate C.A."/>
        </authorList>
    </citation>
    <scope>NUCLEOTIDE SEQUENCE</scope>
    <source>
        <strain evidence="2">MF-1</strain>
    </source>
</reference>
<sequence length="414" mass="45379">MPLRQSTILAQKDSISKKRSRHFQRTPVAELKKRQCNKSRADISSPSPLGTQNLASDLDSPPAKAPCQQSRPCALDLTSIKAVGMSLQDPLEAAAEKYFSSERLGRPPYKSENKFPKLPTPSTSMPLRQSPRFAQKESIRSSVKSQLFSANQEDYFFCSKGRSPGGRKKVAPHRQKEPVSESKKSQFNEAVLAHQKLAQLNTPCQKGNISSLQYSTKSFNANIQALDAVNNAATFPNHLSTTPTNPTPPASVWTFPLIPKNVQGTSGQADIHSAENATSEQNAHKMDRPQIFEENAANDIRAHLVEPGVNVQMNHANEEAHNNHTCTFHLTNSSSFLTYSLMLMYQTASEALAASLLRSSQIKLSRPLPPMPSIPMCHVHNGTEPECPPPGKRCCKKNVSENGSTKDCAVLVSG</sequence>
<comment type="caution">
    <text evidence="2">The sequence shown here is derived from an EMBL/GenBank/DDBJ whole genome shotgun (WGS) entry which is preliminary data.</text>
</comment>
<evidence type="ECO:0000313" key="2">
    <source>
        <dbReference type="EMBL" id="MBW0545797.1"/>
    </source>
</evidence>
<protein>
    <submittedName>
        <fullName evidence="2">Uncharacterized protein</fullName>
    </submittedName>
</protein>
<dbReference type="EMBL" id="AVOT02050756">
    <property type="protein sequence ID" value="MBW0545797.1"/>
    <property type="molecule type" value="Genomic_DNA"/>
</dbReference>
<feature type="region of interest" description="Disordered" evidence="1">
    <location>
        <begin position="1"/>
        <end position="69"/>
    </location>
</feature>
<gene>
    <name evidence="2" type="ORF">O181_085512</name>
</gene>
<feature type="compositionally biased region" description="Polar residues" evidence="1">
    <location>
        <begin position="42"/>
        <end position="55"/>
    </location>
</feature>
<feature type="compositionally biased region" description="Basic and acidic residues" evidence="1">
    <location>
        <begin position="174"/>
        <end position="184"/>
    </location>
</feature>
<feature type="compositionally biased region" description="Basic and acidic residues" evidence="1">
    <location>
        <begin position="104"/>
        <end position="115"/>
    </location>
</feature>
<dbReference type="Proteomes" id="UP000765509">
    <property type="component" value="Unassembled WGS sequence"/>
</dbReference>
<feature type="region of interest" description="Disordered" evidence="1">
    <location>
        <begin position="104"/>
        <end position="129"/>
    </location>
</feature>